<name>A0ABR0C8T6_PURLI</name>
<protein>
    <submittedName>
        <fullName evidence="1">Uncharacterized protein</fullName>
    </submittedName>
</protein>
<comment type="caution">
    <text evidence="1">The sequence shown here is derived from an EMBL/GenBank/DDBJ whole genome shotgun (WGS) entry which is preliminary data.</text>
</comment>
<sequence>MEAKFSSGVDFKERKGRLVRTNAEDRASALAGRVKVKDTRRRTEADLKNEVKEVRRKVLGEGVVGLRIIEKAPERGGECHFQTRERGARAKKRQFASLGEPTWRRLRAVVDASLRMPGVESRDVPSWGWGRAIVGCHAYRLPGPAMEDGMDGMDLWPLGSGHWAARSTAKASLTHVAMSRCVGEEGADGQHIKGIYGTALHCTVCTEYSTAPGLMAS</sequence>
<gene>
    <name evidence="1" type="ORF">Purlil1_2999</name>
</gene>
<proteinExistence type="predicted"/>
<keyword evidence="2" id="KW-1185">Reference proteome</keyword>
<accession>A0ABR0C8T6</accession>
<organism evidence="1 2">
    <name type="scientific">Purpureocillium lilacinum</name>
    <name type="common">Paecilomyces lilacinus</name>
    <dbReference type="NCBI Taxonomy" id="33203"/>
    <lineage>
        <taxon>Eukaryota</taxon>
        <taxon>Fungi</taxon>
        <taxon>Dikarya</taxon>
        <taxon>Ascomycota</taxon>
        <taxon>Pezizomycotina</taxon>
        <taxon>Sordariomycetes</taxon>
        <taxon>Hypocreomycetidae</taxon>
        <taxon>Hypocreales</taxon>
        <taxon>Ophiocordycipitaceae</taxon>
        <taxon>Purpureocillium</taxon>
    </lineage>
</organism>
<evidence type="ECO:0000313" key="1">
    <source>
        <dbReference type="EMBL" id="KAK4092378.1"/>
    </source>
</evidence>
<dbReference type="Proteomes" id="UP001287286">
    <property type="component" value="Unassembled WGS sequence"/>
</dbReference>
<reference evidence="1 2" key="1">
    <citation type="journal article" date="2024" name="Microbiol. Resour. Announc.">
        <title>Genome annotations for the ascomycete fungi Trichoderma harzianum, Trichoderma aggressivum, and Purpureocillium lilacinum.</title>
        <authorList>
            <person name="Beijen E.P.W."/>
            <person name="Ohm R.A."/>
        </authorList>
    </citation>
    <scope>NUCLEOTIDE SEQUENCE [LARGE SCALE GENOMIC DNA]</scope>
    <source>
        <strain evidence="1 2">CBS 150709</strain>
    </source>
</reference>
<evidence type="ECO:0000313" key="2">
    <source>
        <dbReference type="Proteomes" id="UP001287286"/>
    </source>
</evidence>
<dbReference type="EMBL" id="JAWRVI010000008">
    <property type="protein sequence ID" value="KAK4092378.1"/>
    <property type="molecule type" value="Genomic_DNA"/>
</dbReference>